<gene>
    <name evidence="2" type="ORF">H4O18_13320</name>
</gene>
<feature type="transmembrane region" description="Helical" evidence="1">
    <location>
        <begin position="46"/>
        <end position="64"/>
    </location>
</feature>
<proteinExistence type="predicted"/>
<keyword evidence="3" id="KW-1185">Reference proteome</keyword>
<name>A0ABR7QP64_9FLAO</name>
<dbReference type="EMBL" id="JACLHY010000013">
    <property type="protein sequence ID" value="MBC8768976.1"/>
    <property type="molecule type" value="Genomic_DNA"/>
</dbReference>
<feature type="transmembrane region" description="Helical" evidence="1">
    <location>
        <begin position="132"/>
        <end position="153"/>
    </location>
</feature>
<feature type="transmembrane region" description="Helical" evidence="1">
    <location>
        <begin position="197"/>
        <end position="214"/>
    </location>
</feature>
<evidence type="ECO:0000313" key="3">
    <source>
        <dbReference type="Proteomes" id="UP000618952"/>
    </source>
</evidence>
<evidence type="ECO:0000313" key="2">
    <source>
        <dbReference type="EMBL" id="MBC8768976.1"/>
    </source>
</evidence>
<keyword evidence="1" id="KW-0812">Transmembrane</keyword>
<reference evidence="2 3" key="1">
    <citation type="submission" date="2020-08" db="EMBL/GenBank/DDBJ databases">
        <title>Arenibacter gaetbuli sp. nov., isolated from a sand dune.</title>
        <authorList>
            <person name="Park S."/>
            <person name="Yoon J.-H."/>
        </authorList>
    </citation>
    <scope>NUCLEOTIDE SEQUENCE [LARGE SCALE GENOMIC DNA]</scope>
    <source>
        <strain evidence="2 3">BSSL-BM3</strain>
    </source>
</reference>
<organism evidence="2 3">
    <name type="scientific">Arenibacter arenosicollis</name>
    <dbReference type="NCBI Taxonomy" id="2762274"/>
    <lineage>
        <taxon>Bacteria</taxon>
        <taxon>Pseudomonadati</taxon>
        <taxon>Bacteroidota</taxon>
        <taxon>Flavobacteriia</taxon>
        <taxon>Flavobacteriales</taxon>
        <taxon>Flavobacteriaceae</taxon>
        <taxon>Arenibacter</taxon>
    </lineage>
</organism>
<evidence type="ECO:0000256" key="1">
    <source>
        <dbReference type="SAM" id="Phobius"/>
    </source>
</evidence>
<keyword evidence="1" id="KW-1133">Transmembrane helix</keyword>
<keyword evidence="1" id="KW-0472">Membrane</keyword>
<dbReference type="Proteomes" id="UP000618952">
    <property type="component" value="Unassembled WGS sequence"/>
</dbReference>
<accession>A0ABR7QP64</accession>
<sequence>MNIFTKFEKIGYGILAVIVLIGLYLGLSDDIYFDVNYAQEDGPVEWGTAIMLFAIFVLSLYHLIRLWTTKKIFWKLGTFLFVVLFLFAAGEEISWGQRIFGVESSEFFIENNAQGETNLHNLVVGEKKINKIIFSQLLFLVMFLYLIITPILFRKFNWFKDLANTFAVPIVKWHHTIAFLVTTIFVALNPASRKWEVYELAFGAIFFLIFLGPLNKEIFEKKQPE</sequence>
<comment type="caution">
    <text evidence="2">The sequence shown here is derived from an EMBL/GenBank/DDBJ whole genome shotgun (WGS) entry which is preliminary data.</text>
</comment>
<feature type="transmembrane region" description="Helical" evidence="1">
    <location>
        <begin position="73"/>
        <end position="90"/>
    </location>
</feature>
<feature type="transmembrane region" description="Helical" evidence="1">
    <location>
        <begin position="7"/>
        <end position="26"/>
    </location>
</feature>
<feature type="transmembrane region" description="Helical" evidence="1">
    <location>
        <begin position="173"/>
        <end position="191"/>
    </location>
</feature>
<protein>
    <submittedName>
        <fullName evidence="2">Uncharacterized protein</fullName>
    </submittedName>
</protein>